<keyword evidence="3" id="KW-0378">Hydrolase</keyword>
<dbReference type="InterPro" id="IPR050491">
    <property type="entry name" value="AmpC-like"/>
</dbReference>
<name>I1DZF7_9GAMM</name>
<dbReference type="RefSeq" id="WP_008222024.1">
    <property type="nucleotide sequence ID" value="NZ_BAFK01000013.1"/>
</dbReference>
<dbReference type="Gene3D" id="3.40.710.10">
    <property type="entry name" value="DD-peptidase/beta-lactamase superfamily"/>
    <property type="match status" value="1"/>
</dbReference>
<dbReference type="GO" id="GO:0008800">
    <property type="term" value="F:beta-lactamase activity"/>
    <property type="evidence" value="ECO:0007669"/>
    <property type="project" value="UniProtKB-EC"/>
</dbReference>
<dbReference type="InterPro" id="IPR012338">
    <property type="entry name" value="Beta-lactam/transpept-like"/>
</dbReference>
<sequence length="482" mass="52104">MKALLVTLLAAAMPLTVASATTVKPAVDSRAAVYQQQLGKLVNALQQTTAVPGFSVAVVRQGKLLATATSGYADVAAQQPVNTDTVFRLASVSKLVGATMLAELVINKQLDPDAAIGRYYPELAQKYHAITIRQLLAHISGMPHYQQQDGDIYDSHYSSAIAAVATLKARDLMSRPGSEYRYSTHGYTLAGAVYEKITQQPLTGAVPQFVARWSGKATPLVENIHQLHKNSSKLYELEPGGARELAFGEMSYSAFGAGLSATATDLAYFGAAVLQKARQQPALQQLLFSATTLQDGSIVSDSRFQVGFGWRIAKDEQQRTVYHHAGSTPGARSILAVYPEQDLSIAILSNSSWVVSMDKLAFALASLYLDNAEPLPLTKLSYRIDNKHTTLSGALSCNSSFCQLSDNETDYAQWVNSFNAGKRAGIHWPVFAYSTTQGERLLLLNNIGIATLNGAQSHYTLDTGKHQTYSLTLFAGDNSINQ</sequence>
<evidence type="ECO:0000259" key="2">
    <source>
        <dbReference type="Pfam" id="PF00144"/>
    </source>
</evidence>
<protein>
    <submittedName>
        <fullName evidence="3">Beta-lactamase</fullName>
        <ecNumber evidence="3">3.5.2.6</ecNumber>
    </submittedName>
</protein>
<dbReference type="EC" id="3.5.2.6" evidence="3"/>
<proteinExistence type="predicted"/>
<comment type="caution">
    <text evidence="3">The sequence shown here is derived from an EMBL/GenBank/DDBJ whole genome shotgun (WGS) entry which is preliminary data.</text>
</comment>
<feature type="chain" id="PRO_5003638797" evidence="1">
    <location>
        <begin position="20"/>
        <end position="482"/>
    </location>
</feature>
<dbReference type="PANTHER" id="PTHR46825:SF9">
    <property type="entry name" value="BETA-LACTAMASE-RELATED DOMAIN-CONTAINING PROTEIN"/>
    <property type="match status" value="1"/>
</dbReference>
<dbReference type="Proteomes" id="UP000004374">
    <property type="component" value="Unassembled WGS sequence"/>
</dbReference>
<evidence type="ECO:0000313" key="4">
    <source>
        <dbReference type="Proteomes" id="UP000004374"/>
    </source>
</evidence>
<accession>I1DZF7</accession>
<keyword evidence="1" id="KW-0732">Signal</keyword>
<dbReference type="Pfam" id="PF00144">
    <property type="entry name" value="Beta-lactamase"/>
    <property type="match status" value="1"/>
</dbReference>
<dbReference type="OrthoDB" id="5638366at2"/>
<evidence type="ECO:0000313" key="3">
    <source>
        <dbReference type="EMBL" id="GAB59435.1"/>
    </source>
</evidence>
<dbReference type="InterPro" id="IPR001466">
    <property type="entry name" value="Beta-lactam-related"/>
</dbReference>
<gene>
    <name evidence="3" type="ORF">RNAN_2438</name>
</gene>
<dbReference type="STRING" id="562729.RNAN_2438"/>
<reference evidence="3 4" key="1">
    <citation type="journal article" date="2012" name="J. Bacteriol.">
        <title>Genome Sequence of the Protease-Producing Bacterium Rheinheimera nanhaiensis E407-8T, Isolated from Deep-Sea Sediment of the South China Sea.</title>
        <authorList>
            <person name="Zhang X.-Y."/>
            <person name="Zhang Y.-J."/>
            <person name="Qin Q.-L."/>
            <person name="Xie B.-B."/>
            <person name="Chen X.-L."/>
            <person name="Zhou B.-C."/>
            <person name="Zhang Y.-Z."/>
        </authorList>
    </citation>
    <scope>NUCLEOTIDE SEQUENCE [LARGE SCALE GENOMIC DNA]</scope>
    <source>
        <strain evidence="3 4">E407-8</strain>
    </source>
</reference>
<feature type="domain" description="Beta-lactamase-related" evidence="2">
    <location>
        <begin position="41"/>
        <end position="352"/>
    </location>
</feature>
<dbReference type="PANTHER" id="PTHR46825">
    <property type="entry name" value="D-ALANYL-D-ALANINE-CARBOXYPEPTIDASE/ENDOPEPTIDASE AMPH"/>
    <property type="match status" value="1"/>
</dbReference>
<organism evidence="3 4">
    <name type="scientific">Rheinheimera nanhaiensis E407-8</name>
    <dbReference type="NCBI Taxonomy" id="562729"/>
    <lineage>
        <taxon>Bacteria</taxon>
        <taxon>Pseudomonadati</taxon>
        <taxon>Pseudomonadota</taxon>
        <taxon>Gammaproteobacteria</taxon>
        <taxon>Chromatiales</taxon>
        <taxon>Chromatiaceae</taxon>
        <taxon>Rheinheimera</taxon>
    </lineage>
</organism>
<dbReference type="AlphaFoldDB" id="I1DZF7"/>
<dbReference type="SUPFAM" id="SSF56601">
    <property type="entry name" value="beta-lactamase/transpeptidase-like"/>
    <property type="match status" value="1"/>
</dbReference>
<evidence type="ECO:0000256" key="1">
    <source>
        <dbReference type="SAM" id="SignalP"/>
    </source>
</evidence>
<keyword evidence="4" id="KW-1185">Reference proteome</keyword>
<dbReference type="EMBL" id="BAFK01000013">
    <property type="protein sequence ID" value="GAB59435.1"/>
    <property type="molecule type" value="Genomic_DNA"/>
</dbReference>
<feature type="signal peptide" evidence="1">
    <location>
        <begin position="1"/>
        <end position="19"/>
    </location>
</feature>